<proteinExistence type="predicted"/>
<keyword evidence="2" id="KW-1185">Reference proteome</keyword>
<reference evidence="1 2" key="1">
    <citation type="journal article" date="2022" name="Plant J.">
        <title>Chromosome-level genome of Camellia lanceoleosa provides a valuable resource for understanding genome evolution and self-incompatibility.</title>
        <authorList>
            <person name="Gong W."/>
            <person name="Xiao S."/>
            <person name="Wang L."/>
            <person name="Liao Z."/>
            <person name="Chang Y."/>
            <person name="Mo W."/>
            <person name="Hu G."/>
            <person name="Li W."/>
            <person name="Zhao G."/>
            <person name="Zhu H."/>
            <person name="Hu X."/>
            <person name="Ji K."/>
            <person name="Xiang X."/>
            <person name="Song Q."/>
            <person name="Yuan D."/>
            <person name="Jin S."/>
            <person name="Zhang L."/>
        </authorList>
    </citation>
    <scope>NUCLEOTIDE SEQUENCE [LARGE SCALE GENOMIC DNA]</scope>
    <source>
        <strain evidence="1">SQ_2022a</strain>
    </source>
</reference>
<name>A0ACC0J6P4_9ERIC</name>
<sequence length="212" mass="23224">MEEKETEHCKTPFIARIFTSISQTSIPDPDVLEDGGGTRSPRSIRCLRSHGWLEELESLLSLTPIRHILQPPTIATLLAFIIGMVPPFKAFVYGDDAPLSFVLDSLEILAGAMVPAVMLILGGMLAEGPNDSKLGIRTTIGISVARLLLERLCCELSFSALFGSTIRSVLSFNVYDYLLQIAAFLCLRYTMEEDSASRLTLMPGKHFSGSLT</sequence>
<protein>
    <submittedName>
        <fullName evidence="1">Protein PIN-LIKES 2</fullName>
    </submittedName>
</protein>
<evidence type="ECO:0000313" key="1">
    <source>
        <dbReference type="EMBL" id="KAI8032666.1"/>
    </source>
</evidence>
<accession>A0ACC0J6P4</accession>
<gene>
    <name evidence="1" type="ORF">LOK49_LG01G03020</name>
</gene>
<dbReference type="Proteomes" id="UP001060215">
    <property type="component" value="Chromosome 1"/>
</dbReference>
<organism evidence="1 2">
    <name type="scientific">Camellia lanceoleosa</name>
    <dbReference type="NCBI Taxonomy" id="1840588"/>
    <lineage>
        <taxon>Eukaryota</taxon>
        <taxon>Viridiplantae</taxon>
        <taxon>Streptophyta</taxon>
        <taxon>Embryophyta</taxon>
        <taxon>Tracheophyta</taxon>
        <taxon>Spermatophyta</taxon>
        <taxon>Magnoliopsida</taxon>
        <taxon>eudicotyledons</taxon>
        <taxon>Gunneridae</taxon>
        <taxon>Pentapetalae</taxon>
        <taxon>asterids</taxon>
        <taxon>Ericales</taxon>
        <taxon>Theaceae</taxon>
        <taxon>Camellia</taxon>
    </lineage>
</organism>
<dbReference type="EMBL" id="CM045758">
    <property type="protein sequence ID" value="KAI8032666.1"/>
    <property type="molecule type" value="Genomic_DNA"/>
</dbReference>
<comment type="caution">
    <text evidence="1">The sequence shown here is derived from an EMBL/GenBank/DDBJ whole genome shotgun (WGS) entry which is preliminary data.</text>
</comment>
<evidence type="ECO:0000313" key="2">
    <source>
        <dbReference type="Proteomes" id="UP001060215"/>
    </source>
</evidence>